<feature type="compositionally biased region" description="Basic and acidic residues" evidence="1">
    <location>
        <begin position="1"/>
        <end position="11"/>
    </location>
</feature>
<dbReference type="EMBL" id="JAVFHQ010000020">
    <property type="protein sequence ID" value="KAK4545208.1"/>
    <property type="molecule type" value="Genomic_DNA"/>
</dbReference>
<feature type="compositionally biased region" description="Basic residues" evidence="1">
    <location>
        <begin position="194"/>
        <end position="203"/>
    </location>
</feature>
<feature type="compositionally biased region" description="Basic and acidic residues" evidence="1">
    <location>
        <begin position="123"/>
        <end position="132"/>
    </location>
</feature>
<gene>
    <name evidence="2" type="ORF">LTR36_003387</name>
</gene>
<reference evidence="2 3" key="1">
    <citation type="submission" date="2021-11" db="EMBL/GenBank/DDBJ databases">
        <title>Black yeast isolated from Biological Soil Crust.</title>
        <authorList>
            <person name="Kurbessoian T."/>
        </authorList>
    </citation>
    <scope>NUCLEOTIDE SEQUENCE [LARGE SCALE GENOMIC DNA]</scope>
    <source>
        <strain evidence="2 3">CCFEE 5522</strain>
    </source>
</reference>
<organism evidence="2 3">
    <name type="scientific">Oleoguttula mirabilis</name>
    <dbReference type="NCBI Taxonomy" id="1507867"/>
    <lineage>
        <taxon>Eukaryota</taxon>
        <taxon>Fungi</taxon>
        <taxon>Dikarya</taxon>
        <taxon>Ascomycota</taxon>
        <taxon>Pezizomycotina</taxon>
        <taxon>Dothideomycetes</taxon>
        <taxon>Dothideomycetidae</taxon>
        <taxon>Mycosphaerellales</taxon>
        <taxon>Teratosphaeriaceae</taxon>
        <taxon>Oleoguttula</taxon>
    </lineage>
</organism>
<feature type="compositionally biased region" description="Acidic residues" evidence="1">
    <location>
        <begin position="41"/>
        <end position="54"/>
    </location>
</feature>
<sequence>MVPRRPNDTAEHSPSITSDEASGTDVGDEQEPEQDFHTEESDISEAEDAPAGLEEEYHTEDSDDEDGDDGEPRQAAPYLPAHLLKPLPSLAHSAQQAVSIPWAQMTRPQKEAQRSRSRQAKRRVYDRLRQDTKGSGVLQAGRAAQVKRGVASGKDRVKSGRIGKQGAVPVSGRQQMLEHRKRAVEQGSRQQGRNAKKLKTKSK</sequence>
<keyword evidence="3" id="KW-1185">Reference proteome</keyword>
<feature type="region of interest" description="Disordered" evidence="1">
    <location>
        <begin position="1"/>
        <end position="203"/>
    </location>
</feature>
<accession>A0AAV9JJ74</accession>
<evidence type="ECO:0000313" key="3">
    <source>
        <dbReference type="Proteomes" id="UP001324427"/>
    </source>
</evidence>
<proteinExistence type="predicted"/>
<name>A0AAV9JJ74_9PEZI</name>
<dbReference type="Proteomes" id="UP001324427">
    <property type="component" value="Unassembled WGS sequence"/>
</dbReference>
<evidence type="ECO:0000256" key="1">
    <source>
        <dbReference type="SAM" id="MobiDB-lite"/>
    </source>
</evidence>
<evidence type="ECO:0000313" key="2">
    <source>
        <dbReference type="EMBL" id="KAK4545208.1"/>
    </source>
</evidence>
<dbReference type="AlphaFoldDB" id="A0AAV9JJ74"/>
<feature type="compositionally biased region" description="Polar residues" evidence="1">
    <location>
        <begin position="12"/>
        <end position="21"/>
    </location>
</feature>
<protein>
    <submittedName>
        <fullName evidence="2">Uncharacterized protein</fullName>
    </submittedName>
</protein>
<comment type="caution">
    <text evidence="2">The sequence shown here is derived from an EMBL/GenBank/DDBJ whole genome shotgun (WGS) entry which is preliminary data.</text>
</comment>